<dbReference type="AlphaFoldDB" id="T2MBH5"/>
<feature type="domain" description="PWWP" evidence="2">
    <location>
        <begin position="986"/>
        <end position="1046"/>
    </location>
</feature>
<evidence type="ECO:0000256" key="1">
    <source>
        <dbReference type="SAM" id="MobiDB-lite"/>
    </source>
</evidence>
<dbReference type="InterPro" id="IPR000313">
    <property type="entry name" value="PWWP_dom"/>
</dbReference>
<feature type="region of interest" description="Disordered" evidence="1">
    <location>
        <begin position="439"/>
        <end position="480"/>
    </location>
</feature>
<evidence type="ECO:0000313" key="3">
    <source>
        <dbReference type="EMBL" id="CDG69446.1"/>
    </source>
</evidence>
<dbReference type="Gene3D" id="2.30.30.140">
    <property type="match status" value="1"/>
</dbReference>
<proteinExistence type="evidence at transcript level"/>
<dbReference type="PROSITE" id="PS50812">
    <property type="entry name" value="PWWP"/>
    <property type="match status" value="1"/>
</dbReference>
<sequence length="1074" mass="121992">EIPDGFFPKKALLSQETTDNLIHEITHRDLDTTSKSTRSKKLKQSCIVLDDYDLDPQHTCQKSPIDSIRGLVESINSSKELALLPLFVQNKEPIKPSVESKWLTRRIEPKPSVKLVPLKAPSKVEPKSVSVRKDIKLTLNKINANKLPLMQITKIKTGELSQSSESIDNISEKSPENIPNISTEKILINQKVKSDAKVFSEFVNTTPQNEVLSVNTHEDFNKRSLHIFDSKKNLINTYHNSHFDLRLNKDCIVNKLTEESKATFSQANPISSSSLVQTSQKNFLPLGSNSRLSKDNFTIDVSKINEIKGKSLPKVDSPKKVPKIVITKGKRLEQVCRAVEKINLANTKAKRQLEKTESDHELEPPKKTTRQVKIVDRVTHAVKETSTNILQLDNIKDEIPVSKLSLSADYKVFPKVGIELSVIKNRHKSQMKRYLLSRKNGVQHKEHSIQTQIGEDDNAEKIKSNSVNTTPSKNKSKPKRIDPITIALNNIRKYDSVRKLRGKNLRSTFNLDDDILSKRKKRRSLRASAIAKRKALAQSMKPLKSKVSDSFAVSDEANSSSLKSPIDLKGNDAIRKFSLRKVNERNLRTLKCKSNVKSFSLDIRKSHNLKGVEKPLRNIIGSSKNQDLDNDRLSSLNCKLEKDTKDQIKSSKQKNEIQNHLLSDVSIYDVISNKELCVTDSATEKKSDNLNDVLSLSNASSKQSLLYNKVQKNDILPDETTTYLDDKYNTIKNSLENVSVKNSKVNLFLDKDNHHEDQQINDLDLFCHETDLSPEPTLSNVPRVKNRRKPVKVFKSLPNPAESDILKENKESNCDEAPDKYINNTVNQFALFVGETKDSSNKIGVKEVKVSKESKDSKKDVCYDYSVEIDSFISPKRNLFKLRPRLLPNMKFPLQRVSSVFEVDVEEEEIELNKSATKNSSDQIQNVASKNFESDVEDASIDDVSKFIEFNNKSEQIPEKKTLYHRIVEQQKLLKPLTRSKEEIRIGDVVWGRCHGYGWWPGLVISLEACVESSSDRKAHVNWLNSTTQSKMTCKDLNLFIPHFEKHFKRKSSKTLKMAVIEAQKACEAKYGIL</sequence>
<reference evidence="3" key="1">
    <citation type="journal article" date="2013" name="Genome Biol. Evol.">
        <title>Punctuated emergences of genetic and phenotypic innovations in eumetazoan, bilaterian, euteleostome, and hominidae ancestors.</title>
        <authorList>
            <person name="Wenger Y."/>
            <person name="Galliot B."/>
        </authorList>
    </citation>
    <scope>NUCLEOTIDE SEQUENCE</scope>
    <source>
        <tissue evidence="3">Whole animals</tissue>
    </source>
</reference>
<dbReference type="SMART" id="SM00293">
    <property type="entry name" value="PWWP"/>
    <property type="match status" value="1"/>
</dbReference>
<gene>
    <name evidence="3" type="primary">PWWP2B</name>
</gene>
<name>T2MBH5_HYDVU</name>
<accession>T2MBH5</accession>
<feature type="compositionally biased region" description="Polar residues" evidence="1">
    <location>
        <begin position="464"/>
        <end position="473"/>
    </location>
</feature>
<dbReference type="SUPFAM" id="SSF63748">
    <property type="entry name" value="Tudor/PWWP/MBT"/>
    <property type="match status" value="1"/>
</dbReference>
<protein>
    <submittedName>
        <fullName evidence="3">PWWP domain-containing protein 2B</fullName>
    </submittedName>
</protein>
<evidence type="ECO:0000259" key="2">
    <source>
        <dbReference type="PROSITE" id="PS50812"/>
    </source>
</evidence>
<organism evidence="3">
    <name type="scientific">Hydra vulgaris</name>
    <name type="common">Hydra</name>
    <name type="synonym">Hydra attenuata</name>
    <dbReference type="NCBI Taxonomy" id="6087"/>
    <lineage>
        <taxon>Eukaryota</taxon>
        <taxon>Metazoa</taxon>
        <taxon>Cnidaria</taxon>
        <taxon>Hydrozoa</taxon>
        <taxon>Hydroidolina</taxon>
        <taxon>Anthoathecata</taxon>
        <taxon>Aplanulata</taxon>
        <taxon>Hydridae</taxon>
        <taxon>Hydra</taxon>
    </lineage>
</organism>
<dbReference type="EMBL" id="HAAD01003214">
    <property type="protein sequence ID" value="CDG69446.1"/>
    <property type="molecule type" value="mRNA"/>
</dbReference>
<dbReference type="Pfam" id="PF00855">
    <property type="entry name" value="PWWP"/>
    <property type="match status" value="1"/>
</dbReference>
<feature type="non-terminal residue" evidence="3">
    <location>
        <position position="1"/>
    </location>
</feature>
<dbReference type="OrthoDB" id="5964980at2759"/>